<keyword evidence="3" id="KW-1185">Reference proteome</keyword>
<evidence type="ECO:0000313" key="3">
    <source>
        <dbReference type="Proteomes" id="UP001417504"/>
    </source>
</evidence>
<comment type="caution">
    <text evidence="2">The sequence shown here is derived from an EMBL/GenBank/DDBJ whole genome shotgun (WGS) entry which is preliminary data.</text>
</comment>
<evidence type="ECO:0000313" key="2">
    <source>
        <dbReference type="EMBL" id="KAK9110287.1"/>
    </source>
</evidence>
<dbReference type="EMBL" id="JBBNAE010000007">
    <property type="protein sequence ID" value="KAK9110287.1"/>
    <property type="molecule type" value="Genomic_DNA"/>
</dbReference>
<gene>
    <name evidence="2" type="ORF">Sjap_018347</name>
</gene>
<accession>A0AAP0NJ98</accession>
<evidence type="ECO:0000256" key="1">
    <source>
        <dbReference type="SAM" id="MobiDB-lite"/>
    </source>
</evidence>
<sequence>MTEVVPHYLRTWSSAFQGTWFALLRDEGLRLVVLAVSEHVGASRGSWSSPTAARGVAGPWSWVLRLGMVPRRARGLSLSSLLPMPPPGESPPPLIVDVKRFPGSKGNIPK</sequence>
<reference evidence="2 3" key="1">
    <citation type="submission" date="2024-01" db="EMBL/GenBank/DDBJ databases">
        <title>Genome assemblies of Stephania.</title>
        <authorList>
            <person name="Yang L."/>
        </authorList>
    </citation>
    <scope>NUCLEOTIDE SEQUENCE [LARGE SCALE GENOMIC DNA]</scope>
    <source>
        <strain evidence="2">QJT</strain>
        <tissue evidence="2">Leaf</tissue>
    </source>
</reference>
<dbReference type="Proteomes" id="UP001417504">
    <property type="component" value="Unassembled WGS sequence"/>
</dbReference>
<protein>
    <submittedName>
        <fullName evidence="2">Uncharacterized protein</fullName>
    </submittedName>
</protein>
<feature type="compositionally biased region" description="Pro residues" evidence="1">
    <location>
        <begin position="83"/>
        <end position="94"/>
    </location>
</feature>
<feature type="region of interest" description="Disordered" evidence="1">
    <location>
        <begin position="80"/>
        <end position="110"/>
    </location>
</feature>
<name>A0AAP0NJ98_9MAGN</name>
<dbReference type="AlphaFoldDB" id="A0AAP0NJ98"/>
<organism evidence="2 3">
    <name type="scientific">Stephania japonica</name>
    <dbReference type="NCBI Taxonomy" id="461633"/>
    <lineage>
        <taxon>Eukaryota</taxon>
        <taxon>Viridiplantae</taxon>
        <taxon>Streptophyta</taxon>
        <taxon>Embryophyta</taxon>
        <taxon>Tracheophyta</taxon>
        <taxon>Spermatophyta</taxon>
        <taxon>Magnoliopsida</taxon>
        <taxon>Ranunculales</taxon>
        <taxon>Menispermaceae</taxon>
        <taxon>Menispermoideae</taxon>
        <taxon>Cissampelideae</taxon>
        <taxon>Stephania</taxon>
    </lineage>
</organism>
<proteinExistence type="predicted"/>